<keyword evidence="3" id="KW-0238">DNA-binding</keyword>
<keyword evidence="2" id="KW-0805">Transcription regulation</keyword>
<dbReference type="InterPro" id="IPR007492">
    <property type="entry name" value="LytTR_DNA-bd_dom"/>
</dbReference>
<dbReference type="Proteomes" id="UP000314960">
    <property type="component" value="Chromosome"/>
</dbReference>
<dbReference type="PANTHER" id="PTHR37299">
    <property type="entry name" value="TRANSCRIPTIONAL REGULATOR-RELATED"/>
    <property type="match status" value="1"/>
</dbReference>
<evidence type="ECO:0000256" key="3">
    <source>
        <dbReference type="ARBA" id="ARBA00023125"/>
    </source>
</evidence>
<protein>
    <recommendedName>
        <fullName evidence="5">HTH LytTR-type domain-containing protein</fullName>
    </recommendedName>
</protein>
<keyword evidence="1" id="KW-0963">Cytoplasm</keyword>
<dbReference type="KEGG" id="lhw:BSQ49_10400"/>
<keyword evidence="4" id="KW-0804">Transcription</keyword>
<dbReference type="Gene3D" id="2.40.50.1020">
    <property type="entry name" value="LytTr DNA-binding domain"/>
    <property type="match status" value="1"/>
</dbReference>
<reference evidence="6 7" key="1">
    <citation type="submission" date="2016-11" db="EMBL/GenBank/DDBJ databases">
        <title>Interaction between Lactobacillus species and yeast in water kefir.</title>
        <authorList>
            <person name="Behr J."/>
            <person name="Xu D."/>
            <person name="Vogel R.F."/>
        </authorList>
    </citation>
    <scope>NUCLEOTIDE SEQUENCE [LARGE SCALE GENOMIC DNA]</scope>
    <source>
        <strain evidence="6 7">TMW 1.1822</strain>
    </source>
</reference>
<dbReference type="PANTHER" id="PTHR37299:SF2">
    <property type="entry name" value="HTH LYTTR-TYPE DOMAIN-CONTAINING PROTEIN"/>
    <property type="match status" value="1"/>
</dbReference>
<dbReference type="InterPro" id="IPR046947">
    <property type="entry name" value="LytR-like"/>
</dbReference>
<feature type="domain" description="HTH LytTR-type" evidence="5">
    <location>
        <begin position="43"/>
        <end position="147"/>
    </location>
</feature>
<evidence type="ECO:0000313" key="6">
    <source>
        <dbReference type="EMBL" id="AUJ30555.1"/>
    </source>
</evidence>
<evidence type="ECO:0000259" key="5">
    <source>
        <dbReference type="PROSITE" id="PS50930"/>
    </source>
</evidence>
<sequence>MLIQFNFSEKFIDPFISINAKQKTEELNNLAFVIEKVVNEKILIGKHEDNYKSIYLHQIISIHTESKKIICETKDGNFSIKNRIYELSTLLPKQIFLQISSSEIVNITQIKEFSLSQTGVYQVNLLNGRKTYTSRRYAQAIRKGFLK</sequence>
<dbReference type="Pfam" id="PF04397">
    <property type="entry name" value="LytTR"/>
    <property type="match status" value="1"/>
</dbReference>
<evidence type="ECO:0000313" key="7">
    <source>
        <dbReference type="Proteomes" id="UP000314960"/>
    </source>
</evidence>
<evidence type="ECO:0000256" key="1">
    <source>
        <dbReference type="ARBA" id="ARBA00022490"/>
    </source>
</evidence>
<dbReference type="AlphaFoldDB" id="A0A3S6QWE5"/>
<gene>
    <name evidence="6" type="ORF">BSQ49_10400</name>
</gene>
<evidence type="ECO:0000256" key="2">
    <source>
        <dbReference type="ARBA" id="ARBA00023015"/>
    </source>
</evidence>
<accession>A0A3S6QWE5</accession>
<dbReference type="GO" id="GO:0000156">
    <property type="term" value="F:phosphorelay response regulator activity"/>
    <property type="evidence" value="ECO:0007669"/>
    <property type="project" value="InterPro"/>
</dbReference>
<dbReference type="GO" id="GO:0003677">
    <property type="term" value="F:DNA binding"/>
    <property type="evidence" value="ECO:0007669"/>
    <property type="project" value="UniProtKB-KW"/>
</dbReference>
<dbReference type="RefSeq" id="WP_181387749.1">
    <property type="nucleotide sequence ID" value="NZ_CP018176.1"/>
</dbReference>
<dbReference type="EMBL" id="CP018176">
    <property type="protein sequence ID" value="AUJ30555.1"/>
    <property type="molecule type" value="Genomic_DNA"/>
</dbReference>
<organism evidence="6 7">
    <name type="scientific">Liquorilactobacillus hordei</name>
    <dbReference type="NCBI Taxonomy" id="468911"/>
    <lineage>
        <taxon>Bacteria</taxon>
        <taxon>Bacillati</taxon>
        <taxon>Bacillota</taxon>
        <taxon>Bacilli</taxon>
        <taxon>Lactobacillales</taxon>
        <taxon>Lactobacillaceae</taxon>
        <taxon>Liquorilactobacillus</taxon>
    </lineage>
</organism>
<dbReference type="SMART" id="SM00850">
    <property type="entry name" value="LytTR"/>
    <property type="match status" value="1"/>
</dbReference>
<proteinExistence type="predicted"/>
<dbReference type="PROSITE" id="PS50930">
    <property type="entry name" value="HTH_LYTTR"/>
    <property type="match status" value="1"/>
</dbReference>
<name>A0A3S6QWE5_9LACO</name>
<evidence type="ECO:0000256" key="4">
    <source>
        <dbReference type="ARBA" id="ARBA00023163"/>
    </source>
</evidence>